<dbReference type="STRING" id="1618446.UV61_C0004G0043"/>
<sequence length="170" mass="18706">MSVPRPSPQELEAAVQQWMEASVDGDYFAVTFDSPNGQQLKGYVYPFYDGPIGSGSARLPLVTNEYSSDFARQCGEFNRVRLKSTLADTILQQVGLPLLGLYGNTFIDFGGIYDGSEIILNRELHVGNRYQYTNLREMAAAAMATANGMKADLGRSGFMITITPFNPKSK</sequence>
<accession>A0A0G1CNR9</accession>
<dbReference type="AlphaFoldDB" id="A0A0G1CNR9"/>
<comment type="caution">
    <text evidence="1">The sequence shown here is derived from an EMBL/GenBank/DDBJ whole genome shotgun (WGS) entry which is preliminary data.</text>
</comment>
<proteinExistence type="predicted"/>
<evidence type="ECO:0000313" key="2">
    <source>
        <dbReference type="Proteomes" id="UP000034050"/>
    </source>
</evidence>
<dbReference type="Proteomes" id="UP000034050">
    <property type="component" value="Unassembled WGS sequence"/>
</dbReference>
<organism evidence="1 2">
    <name type="scientific">Candidatus Gottesmanbacteria bacterium GW2011_GWB1_43_11</name>
    <dbReference type="NCBI Taxonomy" id="1618446"/>
    <lineage>
        <taxon>Bacteria</taxon>
        <taxon>Candidatus Gottesmaniibacteriota</taxon>
    </lineage>
</organism>
<protein>
    <submittedName>
        <fullName evidence="1">Uncharacterized protein</fullName>
    </submittedName>
</protein>
<name>A0A0G1CNR9_9BACT</name>
<dbReference type="EMBL" id="LCFD01000004">
    <property type="protein sequence ID" value="KKS87117.1"/>
    <property type="molecule type" value="Genomic_DNA"/>
</dbReference>
<reference evidence="1 2" key="1">
    <citation type="journal article" date="2015" name="Nature">
        <title>rRNA introns, odd ribosomes, and small enigmatic genomes across a large radiation of phyla.</title>
        <authorList>
            <person name="Brown C.T."/>
            <person name="Hug L.A."/>
            <person name="Thomas B.C."/>
            <person name="Sharon I."/>
            <person name="Castelle C.J."/>
            <person name="Singh A."/>
            <person name="Wilkins M.J."/>
            <person name="Williams K.H."/>
            <person name="Banfield J.F."/>
        </authorList>
    </citation>
    <scope>NUCLEOTIDE SEQUENCE [LARGE SCALE GENOMIC DNA]</scope>
</reference>
<evidence type="ECO:0000313" key="1">
    <source>
        <dbReference type="EMBL" id="KKS87117.1"/>
    </source>
</evidence>
<gene>
    <name evidence="1" type="ORF">UV61_C0004G0043</name>
</gene>